<evidence type="ECO:0000256" key="2">
    <source>
        <dbReference type="ARBA" id="ARBA00022980"/>
    </source>
</evidence>
<dbReference type="EMBL" id="CAJOBI010008240">
    <property type="protein sequence ID" value="CAF4107501.1"/>
    <property type="molecule type" value="Genomic_DNA"/>
</dbReference>
<accession>A0A8S2QLM8</accession>
<comment type="similarity">
    <text evidence="1">Belongs to the universal ribosomal protein uL24 family.</text>
</comment>
<dbReference type="PANTHER" id="PTHR12903">
    <property type="entry name" value="MITOCHONDRIAL RIBOSOMAL PROTEIN L24"/>
    <property type="match status" value="1"/>
</dbReference>
<dbReference type="InterPro" id="IPR014722">
    <property type="entry name" value="Rib_uL2_dom2"/>
</dbReference>
<evidence type="ECO:0000313" key="7">
    <source>
        <dbReference type="EMBL" id="CAF4107501.1"/>
    </source>
</evidence>
<dbReference type="InterPro" id="IPR041988">
    <property type="entry name" value="Ribosomal_uL24_KOW"/>
</dbReference>
<gene>
    <name evidence="7" type="ORF">SMN809_LOCUS17644</name>
</gene>
<dbReference type="InterPro" id="IPR008991">
    <property type="entry name" value="Translation_prot_SH3-like_sf"/>
</dbReference>
<comment type="caution">
    <text evidence="7">The sequence shown here is derived from an EMBL/GenBank/DDBJ whole genome shotgun (WGS) entry which is preliminary data.</text>
</comment>
<sequence>MVRLTPILRWSDYFNVPKRYVERAKFNGTVIEGNMNIVPHKTIKHNDPWVYTIDPPWTDLAQRKNDPRQGHHRPQLIEPLKTWDFFRGDVVEVMVGKDKGKQGNIAAYIRELNAVFVSGLNLEIQRVNGGAIAATSISVKEKPLIAPHQVRLIDPYDGKPCTIEWRYTAEGELVRVSTRSGRIIPKSPTWEETSDYAKKSTYKPGPDDTTDAEIKRVSFEPKLLTVVEELMQANGIVETRKRGPIIMLNLFALKSSLLTHTTKNVLTSVLPMQPIRTAFLYESKHRVNIMKRMSVHGIHNHLGRKKGQVYLWEKLIKGDEVLVGQ</sequence>
<feature type="domain" description="KOW" evidence="6">
    <location>
        <begin position="84"/>
        <end position="111"/>
    </location>
</feature>
<dbReference type="GO" id="GO:0006412">
    <property type="term" value="P:translation"/>
    <property type="evidence" value="ECO:0007669"/>
    <property type="project" value="InterPro"/>
</dbReference>
<dbReference type="GO" id="GO:0005840">
    <property type="term" value="C:ribosome"/>
    <property type="evidence" value="ECO:0007669"/>
    <property type="project" value="UniProtKB-KW"/>
</dbReference>
<dbReference type="GO" id="GO:1990904">
    <property type="term" value="C:ribonucleoprotein complex"/>
    <property type="evidence" value="ECO:0007669"/>
    <property type="project" value="UniProtKB-KW"/>
</dbReference>
<organism evidence="7 8">
    <name type="scientific">Rotaria magnacalcarata</name>
    <dbReference type="NCBI Taxonomy" id="392030"/>
    <lineage>
        <taxon>Eukaryota</taxon>
        <taxon>Metazoa</taxon>
        <taxon>Spiralia</taxon>
        <taxon>Gnathifera</taxon>
        <taxon>Rotifera</taxon>
        <taxon>Eurotatoria</taxon>
        <taxon>Bdelloidea</taxon>
        <taxon>Philodinida</taxon>
        <taxon>Philodinidae</taxon>
        <taxon>Rotaria</taxon>
    </lineage>
</organism>
<evidence type="ECO:0000259" key="6">
    <source>
        <dbReference type="SMART" id="SM00739"/>
    </source>
</evidence>
<dbReference type="PROSITE" id="PS01108">
    <property type="entry name" value="RIBOSOMAL_L24"/>
    <property type="match status" value="1"/>
</dbReference>
<name>A0A8S2QLM8_9BILA</name>
<dbReference type="Proteomes" id="UP000676336">
    <property type="component" value="Unassembled WGS sequence"/>
</dbReference>
<dbReference type="AlphaFoldDB" id="A0A8S2QLM8"/>
<proteinExistence type="inferred from homology"/>
<keyword evidence="3" id="KW-0687">Ribonucleoprotein</keyword>
<dbReference type="CDD" id="cd06089">
    <property type="entry name" value="KOW_RPL26"/>
    <property type="match status" value="1"/>
</dbReference>
<evidence type="ECO:0000256" key="5">
    <source>
        <dbReference type="ARBA" id="ARBA00035357"/>
    </source>
</evidence>
<dbReference type="InterPro" id="IPR003256">
    <property type="entry name" value="Ribosomal_uL24"/>
</dbReference>
<keyword evidence="2" id="KW-0689">Ribosomal protein</keyword>
<dbReference type="GO" id="GO:0003735">
    <property type="term" value="F:structural constituent of ribosome"/>
    <property type="evidence" value="ECO:0007669"/>
    <property type="project" value="InterPro"/>
</dbReference>
<evidence type="ECO:0000256" key="4">
    <source>
        <dbReference type="ARBA" id="ARBA00035283"/>
    </source>
</evidence>
<dbReference type="Pfam" id="PF17136">
    <property type="entry name" value="ribosomal_L24"/>
    <property type="match status" value="1"/>
</dbReference>
<dbReference type="InterPro" id="IPR057264">
    <property type="entry name" value="Ribosomal_uL24_C"/>
</dbReference>
<dbReference type="GO" id="GO:0003723">
    <property type="term" value="F:RNA binding"/>
    <property type="evidence" value="ECO:0007669"/>
    <property type="project" value="InterPro"/>
</dbReference>
<evidence type="ECO:0000256" key="1">
    <source>
        <dbReference type="ARBA" id="ARBA00010618"/>
    </source>
</evidence>
<evidence type="ECO:0000313" key="8">
    <source>
        <dbReference type="Proteomes" id="UP000676336"/>
    </source>
</evidence>
<protein>
    <recommendedName>
        <fullName evidence="4">Large ribosomal subunit protein uL24m</fullName>
    </recommendedName>
    <alternativeName>
        <fullName evidence="5">39S ribosomal protein L24, mitochondrial</fullName>
    </alternativeName>
</protein>
<dbReference type="SMART" id="SM00739">
    <property type="entry name" value="KOW"/>
    <property type="match status" value="1"/>
</dbReference>
<dbReference type="SUPFAM" id="SSF50104">
    <property type="entry name" value="Translation proteins SH3-like domain"/>
    <property type="match status" value="1"/>
</dbReference>
<dbReference type="Gene3D" id="2.30.30.30">
    <property type="match status" value="1"/>
</dbReference>
<dbReference type="InterPro" id="IPR005824">
    <property type="entry name" value="KOW"/>
</dbReference>
<reference evidence="7" key="1">
    <citation type="submission" date="2021-02" db="EMBL/GenBank/DDBJ databases">
        <authorList>
            <person name="Nowell W R."/>
        </authorList>
    </citation>
    <scope>NUCLEOTIDE SEQUENCE</scope>
</reference>
<evidence type="ECO:0000256" key="3">
    <source>
        <dbReference type="ARBA" id="ARBA00023274"/>
    </source>
</evidence>
<dbReference type="InterPro" id="IPR005825">
    <property type="entry name" value="Ribosomal_uL24_CS"/>
</dbReference>